<sequence>MSTAPVRFLYSALAVSILSGEARGQQVLQKITPEVRALVNAQALKYAKVPCSSDYQYATDNQVDTRGEFEALYDQFLSSLAQAKKVSGASDLGITHGVQGTNAYWVRTKTFGVQGFTYAKFEHKLHVYFCRTK</sequence>
<comment type="caution">
    <text evidence="1">The sequence shown here is derived from an EMBL/GenBank/DDBJ whole genome shotgun (WGS) entry which is preliminary data.</text>
</comment>
<dbReference type="EMBL" id="JBHLYR010000088">
    <property type="protein sequence ID" value="MFB9995381.1"/>
    <property type="molecule type" value="Genomic_DNA"/>
</dbReference>
<evidence type="ECO:0000313" key="2">
    <source>
        <dbReference type="Proteomes" id="UP001589733"/>
    </source>
</evidence>
<organism evidence="1 2">
    <name type="scientific">Deinococcus oregonensis</name>
    <dbReference type="NCBI Taxonomy" id="1805970"/>
    <lineage>
        <taxon>Bacteria</taxon>
        <taxon>Thermotogati</taxon>
        <taxon>Deinococcota</taxon>
        <taxon>Deinococci</taxon>
        <taxon>Deinococcales</taxon>
        <taxon>Deinococcaceae</taxon>
        <taxon>Deinococcus</taxon>
    </lineage>
</organism>
<name>A0ABV6B8Y8_9DEIO</name>
<evidence type="ECO:0008006" key="3">
    <source>
        <dbReference type="Google" id="ProtNLM"/>
    </source>
</evidence>
<reference evidence="1 2" key="1">
    <citation type="submission" date="2024-09" db="EMBL/GenBank/DDBJ databases">
        <authorList>
            <person name="Sun Q."/>
            <person name="Mori K."/>
        </authorList>
    </citation>
    <scope>NUCLEOTIDE SEQUENCE [LARGE SCALE GENOMIC DNA]</scope>
    <source>
        <strain evidence="1 2">JCM 13503</strain>
    </source>
</reference>
<proteinExistence type="predicted"/>
<gene>
    <name evidence="1" type="ORF">ACFFLM_25910</name>
</gene>
<accession>A0ABV6B8Y8</accession>
<keyword evidence="2" id="KW-1185">Reference proteome</keyword>
<dbReference type="Proteomes" id="UP001589733">
    <property type="component" value="Unassembled WGS sequence"/>
</dbReference>
<protein>
    <recommendedName>
        <fullName evidence="3">DUF3887 domain-containing protein</fullName>
    </recommendedName>
</protein>
<dbReference type="RefSeq" id="WP_380017261.1">
    <property type="nucleotide sequence ID" value="NZ_JBHLYR010000088.1"/>
</dbReference>
<evidence type="ECO:0000313" key="1">
    <source>
        <dbReference type="EMBL" id="MFB9995381.1"/>
    </source>
</evidence>